<dbReference type="Pfam" id="PF07883">
    <property type="entry name" value="Cupin_2"/>
    <property type="match status" value="1"/>
</dbReference>
<name>A0A366KYL8_9SPHI</name>
<proteinExistence type="predicted"/>
<dbReference type="AlphaFoldDB" id="A0A366KYL8"/>
<sequence>MEKKLLGAAILSLALSFSASAQHASKDEVTQVPPKVVFKKVINTKEIKNQEVKMVLVTFGPGESSKAHRHPIPTIGYVLEGEIASTFEGKTHIYKKGDTFWEEPNGLHNSTRNLSKTKPAKLLAYFIGSKEQPFLVPEKK</sequence>
<dbReference type="Proteomes" id="UP000252081">
    <property type="component" value="Unassembled WGS sequence"/>
</dbReference>
<feature type="signal peptide" evidence="1">
    <location>
        <begin position="1"/>
        <end position="21"/>
    </location>
</feature>
<dbReference type="InterPro" id="IPR013096">
    <property type="entry name" value="Cupin_2"/>
</dbReference>
<dbReference type="RefSeq" id="WP_113949290.1">
    <property type="nucleotide sequence ID" value="NZ_QNQU01000010.1"/>
</dbReference>
<evidence type="ECO:0000259" key="2">
    <source>
        <dbReference type="Pfam" id="PF07883"/>
    </source>
</evidence>
<evidence type="ECO:0000313" key="4">
    <source>
        <dbReference type="Proteomes" id="UP000252081"/>
    </source>
</evidence>
<dbReference type="Gene3D" id="2.60.120.10">
    <property type="entry name" value="Jelly Rolls"/>
    <property type="match status" value="1"/>
</dbReference>
<feature type="chain" id="PRO_5016842227" evidence="1">
    <location>
        <begin position="22"/>
        <end position="140"/>
    </location>
</feature>
<dbReference type="InterPro" id="IPR011051">
    <property type="entry name" value="RmlC_Cupin_sf"/>
</dbReference>
<feature type="domain" description="Cupin type-2" evidence="2">
    <location>
        <begin position="56"/>
        <end position="124"/>
    </location>
</feature>
<dbReference type="OrthoDB" id="195923at2"/>
<dbReference type="CDD" id="cd02234">
    <property type="entry name" value="cupin_BLR7677-like"/>
    <property type="match status" value="1"/>
</dbReference>
<dbReference type="PANTHER" id="PTHR38599:SF1">
    <property type="entry name" value="CUPIN DOMAIN PROTEIN (AFU_ORTHOLOGUE AFUA_3G13620)"/>
    <property type="match status" value="1"/>
</dbReference>
<comment type="caution">
    <text evidence="3">The sequence shown here is derived from an EMBL/GenBank/DDBJ whole genome shotgun (WGS) entry which is preliminary data.</text>
</comment>
<dbReference type="SUPFAM" id="SSF51182">
    <property type="entry name" value="RmlC-like cupins"/>
    <property type="match status" value="1"/>
</dbReference>
<dbReference type="InterPro" id="IPR014710">
    <property type="entry name" value="RmlC-like_jellyroll"/>
</dbReference>
<protein>
    <submittedName>
        <fullName evidence="3">Cupin</fullName>
    </submittedName>
</protein>
<gene>
    <name evidence="3" type="ORF">DRW42_13165</name>
</gene>
<keyword evidence="1" id="KW-0732">Signal</keyword>
<evidence type="ECO:0000256" key="1">
    <source>
        <dbReference type="SAM" id="SignalP"/>
    </source>
</evidence>
<dbReference type="EMBL" id="QNQU01000010">
    <property type="protein sequence ID" value="RBQ06727.1"/>
    <property type="molecule type" value="Genomic_DNA"/>
</dbReference>
<keyword evidence="4" id="KW-1185">Reference proteome</keyword>
<dbReference type="PANTHER" id="PTHR38599">
    <property type="entry name" value="CUPIN DOMAIN PROTEIN (AFU_ORTHOLOGUE AFUA_3G13620)"/>
    <property type="match status" value="1"/>
</dbReference>
<accession>A0A366KYL8</accession>
<organism evidence="3 4">
    <name type="scientific">Pedobacter miscanthi</name>
    <dbReference type="NCBI Taxonomy" id="2259170"/>
    <lineage>
        <taxon>Bacteria</taxon>
        <taxon>Pseudomonadati</taxon>
        <taxon>Bacteroidota</taxon>
        <taxon>Sphingobacteriia</taxon>
        <taxon>Sphingobacteriales</taxon>
        <taxon>Sphingobacteriaceae</taxon>
        <taxon>Pedobacter</taxon>
    </lineage>
</organism>
<reference evidence="3 4" key="1">
    <citation type="submission" date="2018-07" db="EMBL/GenBank/DDBJ databases">
        <title>A draft genome of a endophytic bacteria, a new species of Pedobacter.</title>
        <authorList>
            <person name="Zhang Z.D."/>
            <person name="Chen Z.J."/>
        </authorList>
    </citation>
    <scope>NUCLEOTIDE SEQUENCE [LARGE SCALE GENOMIC DNA]</scope>
    <source>
        <strain evidence="3 4">RS10</strain>
    </source>
</reference>
<evidence type="ECO:0000313" key="3">
    <source>
        <dbReference type="EMBL" id="RBQ06727.1"/>
    </source>
</evidence>